<evidence type="ECO:0000256" key="1">
    <source>
        <dbReference type="SAM" id="Phobius"/>
    </source>
</evidence>
<evidence type="ECO:0000313" key="3">
    <source>
        <dbReference type="Proteomes" id="UP001589733"/>
    </source>
</evidence>
<keyword evidence="3" id="KW-1185">Reference proteome</keyword>
<comment type="caution">
    <text evidence="2">The sequence shown here is derived from an EMBL/GenBank/DDBJ whole genome shotgun (WGS) entry which is preliminary data.</text>
</comment>
<protein>
    <submittedName>
        <fullName evidence="2">Uncharacterized protein</fullName>
    </submittedName>
</protein>
<name>A0ABV6AVF3_9DEIO</name>
<dbReference type="Proteomes" id="UP001589733">
    <property type="component" value="Unassembled WGS sequence"/>
</dbReference>
<keyword evidence="1" id="KW-1133">Transmembrane helix</keyword>
<keyword evidence="1" id="KW-0812">Transmembrane</keyword>
<evidence type="ECO:0000313" key="2">
    <source>
        <dbReference type="EMBL" id="MFB9990997.1"/>
    </source>
</evidence>
<gene>
    <name evidence="2" type="ORF">ACFFLM_03245</name>
</gene>
<dbReference type="EMBL" id="JBHLYR010000011">
    <property type="protein sequence ID" value="MFB9990997.1"/>
    <property type="molecule type" value="Genomic_DNA"/>
</dbReference>
<dbReference type="RefSeq" id="WP_380005497.1">
    <property type="nucleotide sequence ID" value="NZ_JBHLYR010000011.1"/>
</dbReference>
<sequence length="66" mass="7499">MIRALARCLLAEKKNDNLKAVQEEMKGLFDGCQFSMFLWHTYGFGAACGPVFTVFSPLILELKSRR</sequence>
<feature type="transmembrane region" description="Helical" evidence="1">
    <location>
        <begin position="37"/>
        <end position="60"/>
    </location>
</feature>
<reference evidence="2 3" key="1">
    <citation type="submission" date="2024-09" db="EMBL/GenBank/DDBJ databases">
        <authorList>
            <person name="Sun Q."/>
            <person name="Mori K."/>
        </authorList>
    </citation>
    <scope>NUCLEOTIDE SEQUENCE [LARGE SCALE GENOMIC DNA]</scope>
    <source>
        <strain evidence="2 3">JCM 13503</strain>
    </source>
</reference>
<proteinExistence type="predicted"/>
<keyword evidence="1" id="KW-0472">Membrane</keyword>
<accession>A0ABV6AVF3</accession>
<organism evidence="2 3">
    <name type="scientific">Deinococcus oregonensis</name>
    <dbReference type="NCBI Taxonomy" id="1805970"/>
    <lineage>
        <taxon>Bacteria</taxon>
        <taxon>Thermotogati</taxon>
        <taxon>Deinococcota</taxon>
        <taxon>Deinococci</taxon>
        <taxon>Deinococcales</taxon>
        <taxon>Deinococcaceae</taxon>
        <taxon>Deinococcus</taxon>
    </lineage>
</organism>